<gene>
    <name evidence="1" type="ORF">GOM49_03810</name>
</gene>
<dbReference type="Proteomes" id="UP000422764">
    <property type="component" value="Chromosome"/>
</dbReference>
<reference evidence="1 2" key="1">
    <citation type="submission" date="2019-12" db="EMBL/GenBank/DDBJ databases">
        <title>Genome sequenceing of Clostridium bovifaecis.</title>
        <authorList>
            <person name="Yao Y."/>
        </authorList>
    </citation>
    <scope>NUCLEOTIDE SEQUENCE [LARGE SCALE GENOMIC DNA]</scope>
    <source>
        <strain evidence="1 2">BXX</strain>
    </source>
</reference>
<dbReference type="AlphaFoldDB" id="A0A6I6F9F8"/>
<keyword evidence="2" id="KW-1185">Reference proteome</keyword>
<sequence>MSKRDEILSMFDKEISVQDVIKRGYNSSYVKRLFREYITDRDRTVIQTLSENNKIENDLDNAEKFIELLRKNIDLVKGVDIEIKVVFNTSK</sequence>
<protein>
    <submittedName>
        <fullName evidence="1">Uncharacterized protein</fullName>
    </submittedName>
</protein>
<name>A0A6I6F9F8_9CLOT</name>
<evidence type="ECO:0000313" key="1">
    <source>
        <dbReference type="EMBL" id="QGU94345.1"/>
    </source>
</evidence>
<dbReference type="EMBL" id="CP046522">
    <property type="protein sequence ID" value="QGU94345.1"/>
    <property type="molecule type" value="Genomic_DNA"/>
</dbReference>
<evidence type="ECO:0000313" key="2">
    <source>
        <dbReference type="Proteomes" id="UP000422764"/>
    </source>
</evidence>
<proteinExistence type="predicted"/>
<accession>A0A6I6F9F8</accession>
<organism evidence="1 2">
    <name type="scientific">Clostridium bovifaecis</name>
    <dbReference type="NCBI Taxonomy" id="2184719"/>
    <lineage>
        <taxon>Bacteria</taxon>
        <taxon>Bacillati</taxon>
        <taxon>Bacillota</taxon>
        <taxon>Clostridia</taxon>
        <taxon>Eubacteriales</taxon>
        <taxon>Clostridiaceae</taxon>
        <taxon>Clostridium</taxon>
    </lineage>
</organism>